<reference evidence="1" key="1">
    <citation type="journal article" date="2020" name="Nature">
        <title>Giant virus diversity and host interactions through global metagenomics.</title>
        <authorList>
            <person name="Schulz F."/>
            <person name="Roux S."/>
            <person name="Paez-Espino D."/>
            <person name="Jungbluth S."/>
            <person name="Walsh D.A."/>
            <person name="Denef V.J."/>
            <person name="McMahon K.D."/>
            <person name="Konstantinidis K.T."/>
            <person name="Eloe-Fadrosh E.A."/>
            <person name="Kyrpides N.C."/>
            <person name="Woyke T."/>
        </authorList>
    </citation>
    <scope>NUCLEOTIDE SEQUENCE</scope>
    <source>
        <strain evidence="1">GVMAG-M-3300023179-33</strain>
    </source>
</reference>
<dbReference type="AlphaFoldDB" id="A0A6C0EH79"/>
<evidence type="ECO:0000313" key="1">
    <source>
        <dbReference type="EMBL" id="QHT27740.1"/>
    </source>
</evidence>
<proteinExistence type="predicted"/>
<organism evidence="1">
    <name type="scientific">viral metagenome</name>
    <dbReference type="NCBI Taxonomy" id="1070528"/>
    <lineage>
        <taxon>unclassified sequences</taxon>
        <taxon>metagenomes</taxon>
        <taxon>organismal metagenomes</taxon>
    </lineage>
</organism>
<accession>A0A6C0EH79</accession>
<sequence length="306" mass="31402">MVLPTLIPTYTAFGTIDLLYTMPGDDTSLKATATSSATGSTQTDAFAALEKAAADAVESAVPANAIIKGYNICNTGIKVVYAPPSVVPIIPAVYNAHPVLNLTGALGSSNATTGAQLLAVDPEIGTVAVGAALVDGTYVGNYATSNGNNATPQLGVAGSRFPNAVFKRTKDATAGDSSDIKNYTTYGGRRQTDKYTIAETVPASAAGFGAFFGPDSNYEVQDKTGNTWELGNTSFGVEGLDANANPLGAFSVNMVSLDGNNKPIETCNFRVKNDGTTCVKGLNFDGKNVVVDPATGYLKVATGAEV</sequence>
<name>A0A6C0EH79_9ZZZZ</name>
<protein>
    <submittedName>
        <fullName evidence="1">Uncharacterized protein</fullName>
    </submittedName>
</protein>
<dbReference type="EMBL" id="MN739828">
    <property type="protein sequence ID" value="QHT27740.1"/>
    <property type="molecule type" value="Genomic_DNA"/>
</dbReference>